<feature type="domain" description="Putative restriction endonuclease" evidence="1">
    <location>
        <begin position="3"/>
        <end position="167"/>
    </location>
</feature>
<organism evidence="2 3">
    <name type="scientific">Enterovirga aerilata</name>
    <dbReference type="NCBI Taxonomy" id="2730920"/>
    <lineage>
        <taxon>Bacteria</taxon>
        <taxon>Pseudomonadati</taxon>
        <taxon>Pseudomonadota</taxon>
        <taxon>Alphaproteobacteria</taxon>
        <taxon>Hyphomicrobiales</taxon>
        <taxon>Methylobacteriaceae</taxon>
        <taxon>Enterovirga</taxon>
    </lineage>
</organism>
<dbReference type="GO" id="GO:0004519">
    <property type="term" value="F:endonuclease activity"/>
    <property type="evidence" value="ECO:0007669"/>
    <property type="project" value="UniProtKB-KW"/>
</dbReference>
<keyword evidence="2" id="KW-0540">Nuclease</keyword>
<name>A0A849HZ28_9HYPH</name>
<dbReference type="SUPFAM" id="SSF52980">
    <property type="entry name" value="Restriction endonuclease-like"/>
    <property type="match status" value="1"/>
</dbReference>
<dbReference type="PANTHER" id="PTHR36558:SF1">
    <property type="entry name" value="RESTRICTION ENDONUCLEASE DOMAIN-CONTAINING PROTEIN-RELATED"/>
    <property type="match status" value="1"/>
</dbReference>
<dbReference type="Pfam" id="PF05685">
    <property type="entry name" value="Uma2"/>
    <property type="match status" value="1"/>
</dbReference>
<evidence type="ECO:0000313" key="3">
    <source>
        <dbReference type="Proteomes" id="UP000564885"/>
    </source>
</evidence>
<comment type="caution">
    <text evidence="2">The sequence shown here is derived from an EMBL/GenBank/DDBJ whole genome shotgun (WGS) entry which is preliminary data.</text>
</comment>
<protein>
    <submittedName>
        <fullName evidence="2">Uma2 family endonuclease</fullName>
    </submittedName>
</protein>
<dbReference type="Gene3D" id="3.90.1570.10">
    <property type="entry name" value="tt1808, chain A"/>
    <property type="match status" value="1"/>
</dbReference>
<proteinExistence type="predicted"/>
<dbReference type="InterPro" id="IPR011335">
    <property type="entry name" value="Restrct_endonuc-II-like"/>
</dbReference>
<keyword evidence="2" id="KW-0378">Hydrolase</keyword>
<dbReference type="Proteomes" id="UP000564885">
    <property type="component" value="Unassembled WGS sequence"/>
</dbReference>
<gene>
    <name evidence="2" type="ORF">HJG44_08090</name>
</gene>
<reference evidence="2 3" key="1">
    <citation type="submission" date="2020-04" db="EMBL/GenBank/DDBJ databases">
        <title>Enterovirga sp. isolate from soil.</title>
        <authorList>
            <person name="Chea S."/>
            <person name="Kim D.-U."/>
        </authorList>
    </citation>
    <scope>NUCLEOTIDE SEQUENCE [LARGE SCALE GENOMIC DNA]</scope>
    <source>
        <strain evidence="2 3">DB1703</strain>
    </source>
</reference>
<dbReference type="AlphaFoldDB" id="A0A849HZ28"/>
<sequence>MTVEQYLEWAERQPEGRYELVDGVPHRMSPEANRHLLVKGAAFECFREAVRKARLDCKVLPDGGTVVIHTHKAREPDLLVVCGSALDLDSMIVGEPVILVEVTSPSTVRTDTGDKLIEYFSLETVQHYLLVHPSERKVVHHRRTDTGKIETAIVSAGPVRFDPPGFEVEVERFFEDLPPAKAH</sequence>
<evidence type="ECO:0000313" key="2">
    <source>
        <dbReference type="EMBL" id="NNM72352.1"/>
    </source>
</evidence>
<keyword evidence="2" id="KW-0255">Endonuclease</keyword>
<dbReference type="CDD" id="cd06260">
    <property type="entry name" value="DUF820-like"/>
    <property type="match status" value="1"/>
</dbReference>
<dbReference type="InterPro" id="IPR012296">
    <property type="entry name" value="Nuclease_put_TT1808"/>
</dbReference>
<dbReference type="PANTHER" id="PTHR36558">
    <property type="entry name" value="GLR1098 PROTEIN"/>
    <property type="match status" value="1"/>
</dbReference>
<keyword evidence="3" id="KW-1185">Reference proteome</keyword>
<dbReference type="InterPro" id="IPR008538">
    <property type="entry name" value="Uma2"/>
</dbReference>
<dbReference type="EMBL" id="JABEPP010000002">
    <property type="protein sequence ID" value="NNM72352.1"/>
    <property type="molecule type" value="Genomic_DNA"/>
</dbReference>
<evidence type="ECO:0000259" key="1">
    <source>
        <dbReference type="Pfam" id="PF05685"/>
    </source>
</evidence>
<accession>A0A849HZ28</accession>